<evidence type="ECO:0000256" key="4">
    <source>
        <dbReference type="ARBA" id="ARBA00022525"/>
    </source>
</evidence>
<reference evidence="7" key="1">
    <citation type="submission" date="2023-07" db="EMBL/GenBank/DDBJ databases">
        <authorList>
            <person name="Stuckert A."/>
        </authorList>
    </citation>
    <scope>NUCLEOTIDE SEQUENCE</scope>
</reference>
<dbReference type="SMART" id="SM00199">
    <property type="entry name" value="SCY"/>
    <property type="match status" value="1"/>
</dbReference>
<dbReference type="SUPFAM" id="SSF54117">
    <property type="entry name" value="Interleukin 8-like chemokines"/>
    <property type="match status" value="1"/>
</dbReference>
<dbReference type="InterPro" id="IPR036048">
    <property type="entry name" value="Interleukin_8-like_sf"/>
</dbReference>
<dbReference type="Gene3D" id="2.40.50.40">
    <property type="match status" value="1"/>
</dbReference>
<keyword evidence="5" id="KW-0732">Signal</keyword>
<accession>A0ABN9MKN1</accession>
<feature type="signal peptide" evidence="5">
    <location>
        <begin position="1"/>
        <end position="20"/>
    </location>
</feature>
<dbReference type="InterPro" id="IPR001811">
    <property type="entry name" value="Chemokine_IL8-like_dom"/>
</dbReference>
<evidence type="ECO:0000256" key="1">
    <source>
        <dbReference type="ARBA" id="ARBA00004613"/>
    </source>
</evidence>
<comment type="similarity">
    <text evidence="2">Belongs to the intercrine alpha (chemokine CxC) family.</text>
</comment>
<feature type="domain" description="Chemokine interleukin-8-like" evidence="6">
    <location>
        <begin position="30"/>
        <end position="95"/>
    </location>
</feature>
<dbReference type="InterPro" id="IPR039809">
    <property type="entry name" value="Chemokine_b/g/d"/>
</dbReference>
<proteinExistence type="inferred from homology"/>
<name>A0ABN9MKN1_9NEOB</name>
<evidence type="ECO:0000256" key="5">
    <source>
        <dbReference type="SAM" id="SignalP"/>
    </source>
</evidence>
<dbReference type="Proteomes" id="UP001176940">
    <property type="component" value="Unassembled WGS sequence"/>
</dbReference>
<keyword evidence="3" id="KW-0202">Cytokine</keyword>
<gene>
    <name evidence="7" type="ORF">RIMI_LOCUS20878160</name>
</gene>
<protein>
    <recommendedName>
        <fullName evidence="6">Chemokine interleukin-8-like domain-containing protein</fullName>
    </recommendedName>
</protein>
<dbReference type="Pfam" id="PF00048">
    <property type="entry name" value="IL8"/>
    <property type="match status" value="1"/>
</dbReference>
<dbReference type="InterPro" id="IPR033899">
    <property type="entry name" value="CXC_Chemokine_domain"/>
</dbReference>
<dbReference type="PRINTS" id="PR00437">
    <property type="entry name" value="SMALLCYTKCXC"/>
</dbReference>
<comment type="subcellular location">
    <subcellularLocation>
        <location evidence="1">Secreted</location>
    </subcellularLocation>
</comment>
<evidence type="ECO:0000259" key="6">
    <source>
        <dbReference type="SMART" id="SM00199"/>
    </source>
</evidence>
<evidence type="ECO:0000256" key="2">
    <source>
        <dbReference type="ARBA" id="ARBA00010665"/>
    </source>
</evidence>
<dbReference type="PANTHER" id="PTHR12015">
    <property type="entry name" value="SMALL INDUCIBLE CYTOKINE A"/>
    <property type="match status" value="1"/>
</dbReference>
<keyword evidence="4" id="KW-0964">Secreted</keyword>
<sequence>MRTSMTILFLAACLTYLVLSEGRSIRRRRELRCQCVKTVRTPIPSKQILDFKIIRKGAHCKNMEVIATIKTGKETSQEVCLDPTAAWVKRRIEREFDS</sequence>
<dbReference type="CDD" id="cd00273">
    <property type="entry name" value="Chemokine_CXC"/>
    <property type="match status" value="1"/>
</dbReference>
<evidence type="ECO:0000256" key="3">
    <source>
        <dbReference type="ARBA" id="ARBA00022514"/>
    </source>
</evidence>
<evidence type="ECO:0000313" key="7">
    <source>
        <dbReference type="EMBL" id="CAJ0966044.1"/>
    </source>
</evidence>
<dbReference type="PANTHER" id="PTHR12015:SF198">
    <property type="entry name" value="PLATELET BASIC PROTEIN"/>
    <property type="match status" value="1"/>
</dbReference>
<organism evidence="7 8">
    <name type="scientific">Ranitomeya imitator</name>
    <name type="common">mimic poison frog</name>
    <dbReference type="NCBI Taxonomy" id="111125"/>
    <lineage>
        <taxon>Eukaryota</taxon>
        <taxon>Metazoa</taxon>
        <taxon>Chordata</taxon>
        <taxon>Craniata</taxon>
        <taxon>Vertebrata</taxon>
        <taxon>Euteleostomi</taxon>
        <taxon>Amphibia</taxon>
        <taxon>Batrachia</taxon>
        <taxon>Anura</taxon>
        <taxon>Neobatrachia</taxon>
        <taxon>Hyloidea</taxon>
        <taxon>Dendrobatidae</taxon>
        <taxon>Dendrobatinae</taxon>
        <taxon>Ranitomeya</taxon>
    </lineage>
</organism>
<dbReference type="EMBL" id="CAUEEQ010071466">
    <property type="protein sequence ID" value="CAJ0966044.1"/>
    <property type="molecule type" value="Genomic_DNA"/>
</dbReference>
<dbReference type="InterPro" id="IPR001089">
    <property type="entry name" value="Chemokine_CXC"/>
</dbReference>
<evidence type="ECO:0000313" key="8">
    <source>
        <dbReference type="Proteomes" id="UP001176940"/>
    </source>
</evidence>
<feature type="chain" id="PRO_5046924644" description="Chemokine interleukin-8-like domain-containing protein" evidence="5">
    <location>
        <begin position="21"/>
        <end position="98"/>
    </location>
</feature>
<keyword evidence="8" id="KW-1185">Reference proteome</keyword>
<comment type="caution">
    <text evidence="7">The sequence shown here is derived from an EMBL/GenBank/DDBJ whole genome shotgun (WGS) entry which is preliminary data.</text>
</comment>